<sequence length="27" mass="2955">QREVAAIPKVPRQLVIPSEPGLLLDSE</sequence>
<protein>
    <submittedName>
        <fullName evidence="2">Gag protein</fullName>
    </submittedName>
</protein>
<proteinExistence type="predicted"/>
<reference evidence="1" key="1">
    <citation type="submission" date="2013-12" db="EMBL/GenBank/DDBJ databases">
        <authorList>
            <person name="Aslett M."/>
        </authorList>
    </citation>
    <scope>NUCLEOTIDE SEQUENCE [LARGE SCALE GENOMIC DNA]</scope>
    <source>
        <strain evidence="1">Lindley</strain>
    </source>
</reference>
<dbReference type="Proteomes" id="UP000050741">
    <property type="component" value="Unassembled WGS sequence"/>
</dbReference>
<name>A0A183CRG6_GLOPA</name>
<evidence type="ECO:0000313" key="2">
    <source>
        <dbReference type="WBParaSite" id="GPLIN_001547400"/>
    </source>
</evidence>
<evidence type="ECO:0000313" key="1">
    <source>
        <dbReference type="Proteomes" id="UP000050741"/>
    </source>
</evidence>
<dbReference type="AlphaFoldDB" id="A0A183CRG6"/>
<organism evidence="1 2">
    <name type="scientific">Globodera pallida</name>
    <name type="common">Potato cyst nematode worm</name>
    <name type="synonym">Heterodera pallida</name>
    <dbReference type="NCBI Taxonomy" id="36090"/>
    <lineage>
        <taxon>Eukaryota</taxon>
        <taxon>Metazoa</taxon>
        <taxon>Ecdysozoa</taxon>
        <taxon>Nematoda</taxon>
        <taxon>Chromadorea</taxon>
        <taxon>Rhabditida</taxon>
        <taxon>Tylenchina</taxon>
        <taxon>Tylenchomorpha</taxon>
        <taxon>Tylenchoidea</taxon>
        <taxon>Heteroderidae</taxon>
        <taxon>Heteroderinae</taxon>
        <taxon>Globodera</taxon>
    </lineage>
</organism>
<dbReference type="WBParaSite" id="GPLIN_001547400">
    <property type="protein sequence ID" value="GPLIN_001547400"/>
    <property type="gene ID" value="GPLIN_001547400"/>
</dbReference>
<reference evidence="1" key="2">
    <citation type="submission" date="2014-05" db="EMBL/GenBank/DDBJ databases">
        <title>The genome and life-stage specific transcriptomes of Globodera pallida elucidate key aspects of plant parasitism by a cyst nematode.</title>
        <authorList>
            <person name="Cotton J.A."/>
            <person name="Lilley C.J."/>
            <person name="Jones L.M."/>
            <person name="Kikuchi T."/>
            <person name="Reid A.J."/>
            <person name="Thorpe P."/>
            <person name="Tsai I.J."/>
            <person name="Beasley H."/>
            <person name="Blok V."/>
            <person name="Cock P.J.A."/>
            <person name="Van den Akker S.E."/>
            <person name="Holroyd N."/>
            <person name="Hunt M."/>
            <person name="Mantelin S."/>
            <person name="Naghra H."/>
            <person name="Pain A."/>
            <person name="Palomares-Rius J.E."/>
            <person name="Zarowiecki M."/>
            <person name="Berriman M."/>
            <person name="Jones J.T."/>
            <person name="Urwin P.E."/>
        </authorList>
    </citation>
    <scope>NUCLEOTIDE SEQUENCE [LARGE SCALE GENOMIC DNA]</scope>
    <source>
        <strain evidence="1">Lindley</strain>
    </source>
</reference>
<keyword evidence="1" id="KW-1185">Reference proteome</keyword>
<reference evidence="2" key="3">
    <citation type="submission" date="2016-06" db="UniProtKB">
        <authorList>
            <consortium name="WormBaseParasite"/>
        </authorList>
    </citation>
    <scope>IDENTIFICATION</scope>
</reference>
<accession>A0A183CRG6</accession>